<dbReference type="NCBIfam" id="TIGR04183">
    <property type="entry name" value="Por_Secre_tail"/>
    <property type="match status" value="1"/>
</dbReference>
<name>A0A5B7TV16_9FLAO</name>
<dbReference type="AlphaFoldDB" id="A0A5B7TV16"/>
<dbReference type="InterPro" id="IPR052574">
    <property type="entry name" value="CDIRP"/>
</dbReference>
<sequence>MFIKPQKKTLTKATKVLVLVLFLVISNSFAQNTTIPDRKFEQALIDLGYDTGVIDGTVPTDNIKTVTSLNVSNKNISDLTGIQDFVALINLSCASNNLTNLDFSENTQLTKLICSSNQLVDININKNVLLNWLDCSKNNISHLDLRQNTALVTFYCYQNQLLNLNISQNVLLTNLQCYRNQLQGLDVTQNTALTFLFCAFNNLTSLDVSKNVALKNLYCYSNQLTELDVSQNKELILLDCFRNQLTNLDVSQNTNLVQLYCYNNEIKSLDLSQNTVLRMFNCSNNQLSSLNIKSGANANINRFFAQNNSDLDCVTVDDPSYSTVNWLNVDTQVTFSLNCNPLSTTDFDLDKLRIYPNPVQSELNISISDNANYTLVNANGQIILKGIMDLGENKINVTNIANGAYYLIIKTETGAITSKKVIKT</sequence>
<keyword evidence="3" id="KW-0677">Repeat</keyword>
<organism evidence="6 7">
    <name type="scientific">Aureibaculum algae</name>
    <dbReference type="NCBI Taxonomy" id="2584122"/>
    <lineage>
        <taxon>Bacteria</taxon>
        <taxon>Pseudomonadati</taxon>
        <taxon>Bacteroidota</taxon>
        <taxon>Flavobacteriia</taxon>
        <taxon>Flavobacteriales</taxon>
        <taxon>Flavobacteriaceae</taxon>
        <taxon>Aureibaculum</taxon>
    </lineage>
</organism>
<reference evidence="6 7" key="1">
    <citation type="submission" date="2019-05" db="EMBL/GenBank/DDBJ databases">
        <title>Algicella ahnfeltiae gen. nov., sp. nov., a novel marine bacterium of the family Flavobacteriaceae isolated from a red alga.</title>
        <authorList>
            <person name="Nedashkovskaya O.I."/>
            <person name="Kukhlevskiy A.D."/>
            <person name="Kim S.-G."/>
            <person name="Zhukova N.V."/>
            <person name="Mikhailov V.V."/>
        </authorList>
    </citation>
    <scope>NUCLEOTIDE SEQUENCE [LARGE SCALE GENOMIC DNA]</scope>
    <source>
        <strain evidence="6 7">10Alg115</strain>
    </source>
</reference>
<evidence type="ECO:0000256" key="4">
    <source>
        <dbReference type="SAM" id="SignalP"/>
    </source>
</evidence>
<dbReference type="Pfam" id="PF18962">
    <property type="entry name" value="Por_Secre_tail"/>
    <property type="match status" value="1"/>
</dbReference>
<keyword evidence="7" id="KW-1185">Reference proteome</keyword>
<dbReference type="GO" id="GO:0035591">
    <property type="term" value="F:signaling adaptor activity"/>
    <property type="evidence" value="ECO:0007669"/>
    <property type="project" value="TreeGrafter"/>
</dbReference>
<evidence type="ECO:0000256" key="1">
    <source>
        <dbReference type="ARBA" id="ARBA00022614"/>
    </source>
</evidence>
<evidence type="ECO:0000256" key="2">
    <source>
        <dbReference type="ARBA" id="ARBA00022729"/>
    </source>
</evidence>
<dbReference type="Proteomes" id="UP000306229">
    <property type="component" value="Chromosome"/>
</dbReference>
<dbReference type="InterPro" id="IPR032675">
    <property type="entry name" value="LRR_dom_sf"/>
</dbReference>
<dbReference type="PANTHER" id="PTHR47566">
    <property type="match status" value="1"/>
</dbReference>
<dbReference type="Gene3D" id="3.80.10.10">
    <property type="entry name" value="Ribonuclease Inhibitor"/>
    <property type="match status" value="1"/>
</dbReference>
<evidence type="ECO:0000313" key="6">
    <source>
        <dbReference type="EMBL" id="QCX40709.1"/>
    </source>
</evidence>
<evidence type="ECO:0000259" key="5">
    <source>
        <dbReference type="Pfam" id="PF18962"/>
    </source>
</evidence>
<keyword evidence="2 4" id="KW-0732">Signal</keyword>
<dbReference type="RefSeq" id="WP_138951928.1">
    <property type="nucleotide sequence ID" value="NZ_CP040749.1"/>
</dbReference>
<proteinExistence type="predicted"/>
<accession>A0A5B7TV16</accession>
<evidence type="ECO:0000313" key="7">
    <source>
        <dbReference type="Proteomes" id="UP000306229"/>
    </source>
</evidence>
<dbReference type="EMBL" id="CP040749">
    <property type="protein sequence ID" value="QCX40709.1"/>
    <property type="molecule type" value="Genomic_DNA"/>
</dbReference>
<evidence type="ECO:0000256" key="3">
    <source>
        <dbReference type="ARBA" id="ARBA00022737"/>
    </source>
</evidence>
<dbReference type="SUPFAM" id="SSF52058">
    <property type="entry name" value="L domain-like"/>
    <property type="match status" value="1"/>
</dbReference>
<keyword evidence="1" id="KW-0433">Leucine-rich repeat</keyword>
<feature type="domain" description="Secretion system C-terminal sorting" evidence="5">
    <location>
        <begin position="354"/>
        <end position="422"/>
    </location>
</feature>
<dbReference type="KEGG" id="fbe:FF125_20520"/>
<protein>
    <submittedName>
        <fullName evidence="6">T9SS type A sorting domain-containing protein</fullName>
    </submittedName>
</protein>
<dbReference type="OrthoDB" id="3179827at2"/>
<gene>
    <name evidence="6" type="ORF">FF125_20520</name>
</gene>
<feature type="chain" id="PRO_5023025300" evidence="4">
    <location>
        <begin position="31"/>
        <end position="424"/>
    </location>
</feature>
<dbReference type="PANTHER" id="PTHR47566:SF1">
    <property type="entry name" value="PROTEIN NUD1"/>
    <property type="match status" value="1"/>
</dbReference>
<feature type="signal peptide" evidence="4">
    <location>
        <begin position="1"/>
        <end position="30"/>
    </location>
</feature>
<dbReference type="InterPro" id="IPR026444">
    <property type="entry name" value="Secre_tail"/>
</dbReference>